<evidence type="ECO:0000313" key="2">
    <source>
        <dbReference type="EMBL" id="WOG83226.1"/>
    </source>
</evidence>
<feature type="region of interest" description="Disordered" evidence="1">
    <location>
        <begin position="896"/>
        <end position="961"/>
    </location>
</feature>
<feature type="region of interest" description="Disordered" evidence="1">
    <location>
        <begin position="273"/>
        <end position="299"/>
    </location>
</feature>
<feature type="region of interest" description="Disordered" evidence="1">
    <location>
        <begin position="440"/>
        <end position="481"/>
    </location>
</feature>
<feature type="compositionally biased region" description="Low complexity" evidence="1">
    <location>
        <begin position="445"/>
        <end position="457"/>
    </location>
</feature>
<accession>A0AAF0W581</accession>
<feature type="compositionally biased region" description="Polar residues" evidence="1">
    <location>
        <begin position="896"/>
        <end position="910"/>
    </location>
</feature>
<protein>
    <recommendedName>
        <fullName evidence="4">COP1-interacting protein 7</fullName>
    </recommendedName>
</protein>
<reference evidence="2" key="2">
    <citation type="submission" date="2022-03" db="EMBL/GenBank/DDBJ databases">
        <title>Draft title - Genomic analysis of global carrot germplasm unveils the trajectory of domestication and the origin of high carotenoid orange carrot.</title>
        <authorList>
            <person name="Iorizzo M."/>
            <person name="Ellison S."/>
            <person name="Senalik D."/>
            <person name="Macko-Podgorni A."/>
            <person name="Grzebelus D."/>
            <person name="Bostan H."/>
            <person name="Rolling W."/>
            <person name="Curaba J."/>
            <person name="Simon P."/>
        </authorList>
    </citation>
    <scope>NUCLEOTIDE SEQUENCE</scope>
    <source>
        <tissue evidence="2">Leaf</tissue>
    </source>
</reference>
<dbReference type="PANTHER" id="PTHR31008">
    <property type="entry name" value="COP1-INTERACTING PROTEIN-RELATED"/>
    <property type="match status" value="1"/>
</dbReference>
<dbReference type="EMBL" id="CP093343">
    <property type="protein sequence ID" value="WOG83226.1"/>
    <property type="molecule type" value="Genomic_DNA"/>
</dbReference>
<feature type="compositionally biased region" description="Polar residues" evidence="1">
    <location>
        <begin position="817"/>
        <end position="830"/>
    </location>
</feature>
<feature type="compositionally biased region" description="Polar residues" evidence="1">
    <location>
        <begin position="925"/>
        <end position="937"/>
    </location>
</feature>
<feature type="region of interest" description="Disordered" evidence="1">
    <location>
        <begin position="1200"/>
        <end position="1266"/>
    </location>
</feature>
<evidence type="ECO:0008006" key="4">
    <source>
        <dbReference type="Google" id="ProtNLM"/>
    </source>
</evidence>
<evidence type="ECO:0000313" key="3">
    <source>
        <dbReference type="Proteomes" id="UP000077755"/>
    </source>
</evidence>
<feature type="region of interest" description="Disordered" evidence="1">
    <location>
        <begin position="365"/>
        <end position="426"/>
    </location>
</feature>
<evidence type="ECO:0000256" key="1">
    <source>
        <dbReference type="SAM" id="MobiDB-lite"/>
    </source>
</evidence>
<dbReference type="KEGG" id="dcr:108204311"/>
<sequence>MKSTTRLDSAVFQLTPTRTRFDLYILANGKKEKLTSGLLKPFLPHLKTAEEQIAKGGYSILLEPPDADNATWFTKGTLERFVRFVSTPEILERVYTIECEIVQIEKAIATQGNNDIGTDIIEDDHVKPVPAIEGSSSKLDSNEEKAIVLYTPGSQLTEANGSTITQENNPKVELLKVLDTRKNVLQKEQGMAFARATAAGFDMDHMTPLVSFAKCFGASRLLDACLRFTDLWKGKHESGQWLEIEGAETITSKSEFLTMHTAGIMLSSIANKHELQRESASESDDKAGTDKSAGLRPPASYQVPLGQQEYFPGQFPHPMFTPWPMQSPSSGTPFYPGYPMQGTPYYQNYVGSGPYQQPFHQVVEDSQVSTIQKEKLRRQSLDSSDGNSGSDTTEIDASGIKSQNDLHKRSTNSELRKKAGRSGKKQGDVVVIRNINYITSKQKKSTGSQSNSDSGSETDGEGRDLLSDVNNSYDKGESVTADGGHWQAFQSCLLRDTNEDSLVASDAMFASEKNVKMGRNQKTVNDDQLAFTKRDSVESQGRWSTKFDKASGNVSHLTRASNDELSTSRVEDPYRNGRLATENMQFSDMNGRNILRTTGNDEFMVAGRRHNSELRSSSDLAVNKYEVATDNMAYMADESFIVPFRSMSLDQVGSNGRANYDMDSEIPSKHESLVMDGNQLNYESAEFSLLPERGSEKRSVGYDPALDYELHFGNVASMATKHEETVIDAKEGSKNIEKKSKVVSETLDKKKFGGPVRRGKQSKLSPLEEARLRAEKLRTYKADLQKLKKEKEEAEHKRIEALKMERQKRITARGSLTAAQSSLPSMSTRKSLPAKSSPISHRGSKFSDSEPGSSSPLQRSKIRTASLGSADSKLASKISKSIDFNHLAGNRLTRSVSSLTEAKNEPSSATPDKASMARIRKLSEPKTTSGHPATSVKSGVESASKLKASNGSEGRKKNAIVNLDRTKAATLPELKTKVSKGTLNAKQKKLVEKDKTLKINGRKSSIPSGSGEQLTSGGIILDNTDDDPVIEKTVVMLECQKSSIPAVDKSEGVSGQYNDVNDSQITNLVVPENAIIHALPSPVNTVDQEPSLVRSQEKPGFLKVATNSAAMESSTFSSIGVSEEPYQAPFARASSLEDPCTRNSESGKVPASSLLSAITKTTEKPSSHFENMKFEPIKGSEKPQIKESSKGFRRFLKMGKRNHSSTAVEQNTEIDDSSINEVEQGKVGKDAATSNEGFTLKNLIFQDETPTASSTSQKSSRHFSLLSHFRSKTSDKKLIS</sequence>
<proteinExistence type="predicted"/>
<dbReference type="PANTHER" id="PTHR31008:SF2">
    <property type="entry name" value="COP1-INTERACTING PROTEIN-LIKE PROTEIN"/>
    <property type="match status" value="1"/>
</dbReference>
<feature type="compositionally biased region" description="Basic and acidic residues" evidence="1">
    <location>
        <begin position="273"/>
        <end position="289"/>
    </location>
</feature>
<name>A0AAF0W581_DAUCS</name>
<gene>
    <name evidence="2" type="ORF">DCAR_0102401</name>
</gene>
<feature type="compositionally biased region" description="Low complexity" evidence="1">
    <location>
        <begin position="381"/>
        <end position="391"/>
    </location>
</feature>
<feature type="region of interest" description="Disordered" evidence="1">
    <location>
        <begin position="804"/>
        <end position="872"/>
    </location>
</feature>
<reference evidence="2" key="1">
    <citation type="journal article" date="2016" name="Nat. Genet.">
        <title>A high-quality carrot genome assembly provides new insights into carotenoid accumulation and asterid genome evolution.</title>
        <authorList>
            <person name="Iorizzo M."/>
            <person name="Ellison S."/>
            <person name="Senalik D."/>
            <person name="Zeng P."/>
            <person name="Satapoomin P."/>
            <person name="Huang J."/>
            <person name="Bowman M."/>
            <person name="Iovene M."/>
            <person name="Sanseverino W."/>
            <person name="Cavagnaro P."/>
            <person name="Yildiz M."/>
            <person name="Macko-Podgorni A."/>
            <person name="Moranska E."/>
            <person name="Grzebelus E."/>
            <person name="Grzebelus D."/>
            <person name="Ashrafi H."/>
            <person name="Zheng Z."/>
            <person name="Cheng S."/>
            <person name="Spooner D."/>
            <person name="Van Deynze A."/>
            <person name="Simon P."/>
        </authorList>
    </citation>
    <scope>NUCLEOTIDE SEQUENCE</scope>
    <source>
        <tissue evidence="2">Leaf</tissue>
    </source>
</reference>
<organism evidence="2 3">
    <name type="scientific">Daucus carota subsp. sativus</name>
    <name type="common">Carrot</name>
    <dbReference type="NCBI Taxonomy" id="79200"/>
    <lineage>
        <taxon>Eukaryota</taxon>
        <taxon>Viridiplantae</taxon>
        <taxon>Streptophyta</taxon>
        <taxon>Embryophyta</taxon>
        <taxon>Tracheophyta</taxon>
        <taxon>Spermatophyta</taxon>
        <taxon>Magnoliopsida</taxon>
        <taxon>eudicotyledons</taxon>
        <taxon>Gunneridae</taxon>
        <taxon>Pentapetalae</taxon>
        <taxon>asterids</taxon>
        <taxon>campanulids</taxon>
        <taxon>Apiales</taxon>
        <taxon>Apiaceae</taxon>
        <taxon>Apioideae</taxon>
        <taxon>Scandiceae</taxon>
        <taxon>Daucinae</taxon>
        <taxon>Daucus</taxon>
        <taxon>Daucus sect. Daucus</taxon>
    </lineage>
</organism>
<dbReference type="AlphaFoldDB" id="A0AAF0W581"/>
<feature type="compositionally biased region" description="Polar residues" evidence="1">
    <location>
        <begin position="1248"/>
        <end position="1258"/>
    </location>
</feature>
<keyword evidence="3" id="KW-1185">Reference proteome</keyword>
<dbReference type="Proteomes" id="UP000077755">
    <property type="component" value="Chromosome 1"/>
</dbReference>